<evidence type="ECO:0000259" key="4">
    <source>
        <dbReference type="PROSITE" id="PS01124"/>
    </source>
</evidence>
<dbReference type="Proteomes" id="UP000318102">
    <property type="component" value="Unassembled WGS sequence"/>
</dbReference>
<gene>
    <name evidence="5" type="ORF">FPZ44_25220</name>
</gene>
<accession>A0A559IC49</accession>
<keyword evidence="6" id="KW-1185">Reference proteome</keyword>
<keyword evidence="2" id="KW-0238">DNA-binding</keyword>
<dbReference type="PANTHER" id="PTHR47504:SF6">
    <property type="entry name" value="ARAC-FAMILY TRANSCRIPTIONAL REGULATOR"/>
    <property type="match status" value="1"/>
</dbReference>
<dbReference type="GO" id="GO:0043565">
    <property type="term" value="F:sequence-specific DNA binding"/>
    <property type="evidence" value="ECO:0007669"/>
    <property type="project" value="InterPro"/>
</dbReference>
<dbReference type="EMBL" id="VNJK01000008">
    <property type="protein sequence ID" value="TVX85226.1"/>
    <property type="molecule type" value="Genomic_DNA"/>
</dbReference>
<dbReference type="InterPro" id="IPR050959">
    <property type="entry name" value="MarA-like"/>
</dbReference>
<keyword evidence="1" id="KW-0805">Transcription regulation</keyword>
<dbReference type="InterPro" id="IPR018062">
    <property type="entry name" value="HTH_AraC-typ_CS"/>
</dbReference>
<dbReference type="OrthoDB" id="8365150at2"/>
<organism evidence="5 6">
    <name type="scientific">Paenibacillus agilis</name>
    <dbReference type="NCBI Taxonomy" id="3020863"/>
    <lineage>
        <taxon>Bacteria</taxon>
        <taxon>Bacillati</taxon>
        <taxon>Bacillota</taxon>
        <taxon>Bacilli</taxon>
        <taxon>Bacillales</taxon>
        <taxon>Paenibacillaceae</taxon>
        <taxon>Paenibacillus</taxon>
    </lineage>
</organism>
<evidence type="ECO:0000256" key="2">
    <source>
        <dbReference type="ARBA" id="ARBA00023125"/>
    </source>
</evidence>
<comment type="caution">
    <text evidence="5">The sequence shown here is derived from an EMBL/GenBank/DDBJ whole genome shotgun (WGS) entry which is preliminary data.</text>
</comment>
<name>A0A559IC49_9BACL</name>
<sequence>MWVEHKEWVREAIRYMEFHLKEDVEFEDVVQHTAVSRFHFHRIFKEHVGISASAYLRERRLTLAAMELLSTNKRILDIALEYRFAGQDSFSRAFKRQYQMTPQQYRSGFRPFQRTQEEVGSYMSKNEHQTGSGQSYNEYVEQQEIQNVQSKLPVGWLFTGMFPNQYQAELDRLVVHRGTVSATVKGIANANPQGFGTLMQMFKAKKYQGKRLRLTGFLKTKEAQMAGLWMRVDGKNEEPLAFDNMMNRPVVGTKDWAQYDVVLDVDPLAEAIAFGVILSGEGQVWVDGIRIEEVDQSVPTTDSFINEDQTLPDDPFNLDFEVIRGEEV</sequence>
<dbReference type="AlphaFoldDB" id="A0A559IC49"/>
<dbReference type="InterPro" id="IPR020449">
    <property type="entry name" value="Tscrpt_reg_AraC-type_HTH"/>
</dbReference>
<dbReference type="PROSITE" id="PS01124">
    <property type="entry name" value="HTH_ARAC_FAMILY_2"/>
    <property type="match status" value="1"/>
</dbReference>
<dbReference type="InterPro" id="IPR018060">
    <property type="entry name" value="HTH_AraC"/>
</dbReference>
<evidence type="ECO:0000313" key="6">
    <source>
        <dbReference type="Proteomes" id="UP000318102"/>
    </source>
</evidence>
<dbReference type="InterPro" id="IPR009057">
    <property type="entry name" value="Homeodomain-like_sf"/>
</dbReference>
<dbReference type="PROSITE" id="PS00041">
    <property type="entry name" value="HTH_ARAC_FAMILY_1"/>
    <property type="match status" value="1"/>
</dbReference>
<dbReference type="Gene3D" id="1.10.10.60">
    <property type="entry name" value="Homeodomain-like"/>
    <property type="match status" value="2"/>
</dbReference>
<reference evidence="5 6" key="1">
    <citation type="submission" date="2019-07" db="EMBL/GenBank/DDBJ databases">
        <authorList>
            <person name="Kim J."/>
        </authorList>
    </citation>
    <scope>NUCLEOTIDE SEQUENCE [LARGE SCALE GENOMIC DNA]</scope>
    <source>
        <strain evidence="5 6">N4</strain>
    </source>
</reference>
<dbReference type="GO" id="GO:0003700">
    <property type="term" value="F:DNA-binding transcription factor activity"/>
    <property type="evidence" value="ECO:0007669"/>
    <property type="project" value="InterPro"/>
</dbReference>
<dbReference type="PRINTS" id="PR00032">
    <property type="entry name" value="HTHARAC"/>
</dbReference>
<evidence type="ECO:0000313" key="5">
    <source>
        <dbReference type="EMBL" id="TVX85226.1"/>
    </source>
</evidence>
<evidence type="ECO:0000256" key="3">
    <source>
        <dbReference type="ARBA" id="ARBA00023163"/>
    </source>
</evidence>
<protein>
    <submittedName>
        <fullName evidence="5">Helix-turn-helix transcriptional regulator</fullName>
    </submittedName>
</protein>
<evidence type="ECO:0000256" key="1">
    <source>
        <dbReference type="ARBA" id="ARBA00023015"/>
    </source>
</evidence>
<dbReference type="PANTHER" id="PTHR47504">
    <property type="entry name" value="RIGHT ORIGIN-BINDING PROTEIN"/>
    <property type="match status" value="1"/>
</dbReference>
<proteinExistence type="predicted"/>
<dbReference type="SMART" id="SM00342">
    <property type="entry name" value="HTH_ARAC"/>
    <property type="match status" value="1"/>
</dbReference>
<dbReference type="SUPFAM" id="SSF46689">
    <property type="entry name" value="Homeodomain-like"/>
    <property type="match status" value="2"/>
</dbReference>
<dbReference type="RefSeq" id="WP_144995254.1">
    <property type="nucleotide sequence ID" value="NZ_VNJK01000008.1"/>
</dbReference>
<dbReference type="Gene3D" id="2.60.120.260">
    <property type="entry name" value="Galactose-binding domain-like"/>
    <property type="match status" value="1"/>
</dbReference>
<keyword evidence="3" id="KW-0804">Transcription</keyword>
<feature type="domain" description="HTH araC/xylS-type" evidence="4">
    <location>
        <begin position="10"/>
        <end position="108"/>
    </location>
</feature>
<dbReference type="Pfam" id="PF12833">
    <property type="entry name" value="HTH_18"/>
    <property type="match status" value="1"/>
</dbReference>